<evidence type="ECO:0000313" key="2">
    <source>
        <dbReference type="EMBL" id="MEC4717982.1"/>
    </source>
</evidence>
<comment type="caution">
    <text evidence="2">The sequence shown here is derived from an EMBL/GenBank/DDBJ whole genome shotgun (WGS) entry which is preliminary data.</text>
</comment>
<gene>
    <name evidence="2" type="ORF">RY831_02355</name>
</gene>
<sequence>MKKVLVILLLFIFSAQGTVVAVGGGLVMSVDRSGVMEMAYMEHMEHIAHAAPSIAGDADFDDLKVSSSIEEMSDYVALDPAAKQPRDHASNPPTIAPVLSSIDLPRALPPPRG</sequence>
<dbReference type="EMBL" id="JAWIIV010000001">
    <property type="protein sequence ID" value="MEC4717982.1"/>
    <property type="molecule type" value="Genomic_DNA"/>
</dbReference>
<feature type="region of interest" description="Disordered" evidence="1">
    <location>
        <begin position="80"/>
        <end position="113"/>
    </location>
</feature>
<evidence type="ECO:0000313" key="3">
    <source>
        <dbReference type="Proteomes" id="UP001352263"/>
    </source>
</evidence>
<dbReference type="Proteomes" id="UP001352263">
    <property type="component" value="Unassembled WGS sequence"/>
</dbReference>
<accession>A0ABU6J2Y3</accession>
<name>A0ABU6J2Y3_9BURK</name>
<organism evidence="2 3">
    <name type="scientific">Noviherbaspirillum album</name>
    <dbReference type="NCBI Taxonomy" id="3080276"/>
    <lineage>
        <taxon>Bacteria</taxon>
        <taxon>Pseudomonadati</taxon>
        <taxon>Pseudomonadota</taxon>
        <taxon>Betaproteobacteria</taxon>
        <taxon>Burkholderiales</taxon>
        <taxon>Oxalobacteraceae</taxon>
        <taxon>Noviherbaspirillum</taxon>
    </lineage>
</organism>
<reference evidence="2 3" key="1">
    <citation type="submission" date="2023-10" db="EMBL/GenBank/DDBJ databases">
        <title>Noviherbaspirillum sp. CPCC 100848 genome assembly.</title>
        <authorList>
            <person name="Li X.Y."/>
            <person name="Fang X.M."/>
        </authorList>
    </citation>
    <scope>NUCLEOTIDE SEQUENCE [LARGE SCALE GENOMIC DNA]</scope>
    <source>
        <strain evidence="2 3">CPCC 100848</strain>
    </source>
</reference>
<keyword evidence="3" id="KW-1185">Reference proteome</keyword>
<proteinExistence type="predicted"/>
<dbReference type="RefSeq" id="WP_326504723.1">
    <property type="nucleotide sequence ID" value="NZ_JAWIIV010000001.1"/>
</dbReference>
<protein>
    <submittedName>
        <fullName evidence="2">Uncharacterized protein</fullName>
    </submittedName>
</protein>
<evidence type="ECO:0000256" key="1">
    <source>
        <dbReference type="SAM" id="MobiDB-lite"/>
    </source>
</evidence>